<evidence type="ECO:0000313" key="2">
    <source>
        <dbReference type="EMBL" id="GFD60255.1"/>
    </source>
</evidence>
<accession>A0A699XK26</accession>
<feature type="compositionally biased region" description="Basic residues" evidence="1">
    <location>
        <begin position="1"/>
        <end position="13"/>
    </location>
</feature>
<organism evidence="2">
    <name type="scientific">Tanacetum cinerariifolium</name>
    <name type="common">Dalmatian daisy</name>
    <name type="synonym">Chrysanthemum cinerariifolium</name>
    <dbReference type="NCBI Taxonomy" id="118510"/>
    <lineage>
        <taxon>Eukaryota</taxon>
        <taxon>Viridiplantae</taxon>
        <taxon>Streptophyta</taxon>
        <taxon>Embryophyta</taxon>
        <taxon>Tracheophyta</taxon>
        <taxon>Spermatophyta</taxon>
        <taxon>Magnoliopsida</taxon>
        <taxon>eudicotyledons</taxon>
        <taxon>Gunneridae</taxon>
        <taxon>Pentapetalae</taxon>
        <taxon>asterids</taxon>
        <taxon>campanulids</taxon>
        <taxon>Asterales</taxon>
        <taxon>Asteraceae</taxon>
        <taxon>Asteroideae</taxon>
        <taxon>Anthemideae</taxon>
        <taxon>Anthemidinae</taxon>
        <taxon>Tanacetum</taxon>
    </lineage>
</organism>
<gene>
    <name evidence="2" type="ORF">Tci_932224</name>
</gene>
<sequence length="62" mass="6941">PHHVLRGAARRLQHVSGGERSRHNDRRRGIRDGQPCCARYCGHSQSEHQAEGEQRSAATLAE</sequence>
<evidence type="ECO:0000256" key="1">
    <source>
        <dbReference type="SAM" id="MobiDB-lite"/>
    </source>
</evidence>
<feature type="region of interest" description="Disordered" evidence="1">
    <location>
        <begin position="43"/>
        <end position="62"/>
    </location>
</feature>
<dbReference type="AlphaFoldDB" id="A0A699XK26"/>
<feature type="region of interest" description="Disordered" evidence="1">
    <location>
        <begin position="1"/>
        <end position="33"/>
    </location>
</feature>
<name>A0A699XK26_TANCI</name>
<comment type="caution">
    <text evidence="2">The sequence shown here is derived from an EMBL/GenBank/DDBJ whole genome shotgun (WGS) entry which is preliminary data.</text>
</comment>
<reference evidence="2" key="1">
    <citation type="journal article" date="2019" name="Sci. Rep.">
        <title>Draft genome of Tanacetum cinerariifolium, the natural source of mosquito coil.</title>
        <authorList>
            <person name="Yamashiro T."/>
            <person name="Shiraishi A."/>
            <person name="Satake H."/>
            <person name="Nakayama K."/>
        </authorList>
    </citation>
    <scope>NUCLEOTIDE SEQUENCE</scope>
</reference>
<feature type="compositionally biased region" description="Basic and acidic residues" evidence="1">
    <location>
        <begin position="45"/>
        <end position="54"/>
    </location>
</feature>
<proteinExistence type="predicted"/>
<protein>
    <submittedName>
        <fullName evidence="2">Uncharacterized protein</fullName>
    </submittedName>
</protein>
<dbReference type="EMBL" id="BKCJ011875454">
    <property type="protein sequence ID" value="GFD60255.1"/>
    <property type="molecule type" value="Genomic_DNA"/>
</dbReference>
<feature type="non-terminal residue" evidence="2">
    <location>
        <position position="1"/>
    </location>
</feature>